<evidence type="ECO:0000313" key="4">
    <source>
        <dbReference type="Proteomes" id="UP000326939"/>
    </source>
</evidence>
<reference evidence="4" key="1">
    <citation type="journal article" date="2019" name="Gigascience">
        <title>De novo genome assembly of the endangered Acer yangbiense, a plant species with extremely small populations endemic to Yunnan Province, China.</title>
        <authorList>
            <person name="Yang J."/>
            <person name="Wariss H.M."/>
            <person name="Tao L."/>
            <person name="Zhang R."/>
            <person name="Yun Q."/>
            <person name="Hollingsworth P."/>
            <person name="Dao Z."/>
            <person name="Luo G."/>
            <person name="Guo H."/>
            <person name="Ma Y."/>
            <person name="Sun W."/>
        </authorList>
    </citation>
    <scope>NUCLEOTIDE SEQUENCE [LARGE SCALE GENOMIC DNA]</scope>
    <source>
        <strain evidence="4">cv. br00</strain>
    </source>
</reference>
<dbReference type="UniPathway" id="UPA00545">
    <property type="reaction ID" value="UER00823"/>
</dbReference>
<comment type="subcellular location">
    <subcellularLocation>
        <location evidence="1">Secreted</location>
        <location evidence="1">Cell wall</location>
    </subcellularLocation>
</comment>
<dbReference type="InterPro" id="IPR011050">
    <property type="entry name" value="Pectin_lyase_fold/virulence"/>
</dbReference>
<dbReference type="SUPFAM" id="SSF51126">
    <property type="entry name" value="Pectin lyase-like"/>
    <property type="match status" value="1"/>
</dbReference>
<evidence type="ECO:0000256" key="1">
    <source>
        <dbReference type="ARBA" id="ARBA00004191"/>
    </source>
</evidence>
<dbReference type="EMBL" id="VDCV01000017">
    <property type="protein sequence ID" value="KAB5516414.1"/>
    <property type="molecule type" value="Genomic_DNA"/>
</dbReference>
<dbReference type="Gene3D" id="2.160.20.10">
    <property type="entry name" value="Single-stranded right-handed beta-helix, Pectin lyase-like"/>
    <property type="match status" value="1"/>
</dbReference>
<dbReference type="AlphaFoldDB" id="A0A5N5JEN7"/>
<dbReference type="GO" id="GO:0045490">
    <property type="term" value="P:pectin catabolic process"/>
    <property type="evidence" value="ECO:0007669"/>
    <property type="project" value="UniProtKB-UniPathway"/>
</dbReference>
<evidence type="ECO:0000313" key="3">
    <source>
        <dbReference type="EMBL" id="KAB5516414.1"/>
    </source>
</evidence>
<organism evidence="3 4">
    <name type="scientific">Salix brachista</name>
    <dbReference type="NCBI Taxonomy" id="2182728"/>
    <lineage>
        <taxon>Eukaryota</taxon>
        <taxon>Viridiplantae</taxon>
        <taxon>Streptophyta</taxon>
        <taxon>Embryophyta</taxon>
        <taxon>Tracheophyta</taxon>
        <taxon>Spermatophyta</taxon>
        <taxon>Magnoliopsida</taxon>
        <taxon>eudicotyledons</taxon>
        <taxon>Gunneridae</taxon>
        <taxon>Pentapetalae</taxon>
        <taxon>rosids</taxon>
        <taxon>fabids</taxon>
        <taxon>Malpighiales</taxon>
        <taxon>Salicaceae</taxon>
        <taxon>Saliceae</taxon>
        <taxon>Salix</taxon>
    </lineage>
</organism>
<evidence type="ECO:0000256" key="2">
    <source>
        <dbReference type="ARBA" id="ARBA00022512"/>
    </source>
</evidence>
<dbReference type="InterPro" id="IPR012334">
    <property type="entry name" value="Pectin_lyas_fold"/>
</dbReference>
<protein>
    <submittedName>
        <fullName evidence="3">Uncharacterized protein</fullName>
    </submittedName>
</protein>
<name>A0A5N5JEN7_9ROSI</name>
<keyword evidence="2" id="KW-0134">Cell wall</keyword>
<comment type="caution">
    <text evidence="3">The sequence shown here is derived from an EMBL/GenBank/DDBJ whole genome shotgun (WGS) entry which is preliminary data.</text>
</comment>
<dbReference type="Proteomes" id="UP000326939">
    <property type="component" value="Chromosome 17"/>
</dbReference>
<keyword evidence="2" id="KW-0964">Secreted</keyword>
<sequence length="78" mass="8411">MDFIFGNSIALLEHCHIQCKSAGLLIAQSMKSSQESTGCVFPSNAIILDTLFSQGSLARRYYLGSLDILSCGGLFCCN</sequence>
<proteinExistence type="predicted"/>
<gene>
    <name evidence="3" type="ORF">DKX38_027062</name>
</gene>
<accession>A0A5N5JEN7</accession>
<keyword evidence="4" id="KW-1185">Reference proteome</keyword>